<name>A0A8K0D126_IGNLU</name>
<dbReference type="AlphaFoldDB" id="A0A8K0D126"/>
<dbReference type="Proteomes" id="UP000801492">
    <property type="component" value="Unassembled WGS sequence"/>
</dbReference>
<keyword evidence="2" id="KW-1185">Reference proteome</keyword>
<sequence>MSTTRAMEELLPQCRTETLSGNIPSENNRKRPHITVGSGAGYYKQMTHGEGSTQKYLQNGETHEKQIVSEESQDSKEIVTKQEMNYFGEVAVNGHEVESNAEEVIKQCIFVTEIGGISTDVIYKAYSGHYFVVAHQAGGVASAGRITINQFPQEDDPDGGDFCFSDVRECEGFRNAAKIIGLGLAVDKPLVLYLCLTSYQNEMINNFVQELLRYL</sequence>
<gene>
    <name evidence="1" type="ORF">ILUMI_10100</name>
</gene>
<protein>
    <submittedName>
        <fullName evidence="1">Uncharacterized protein</fullName>
    </submittedName>
</protein>
<evidence type="ECO:0000313" key="2">
    <source>
        <dbReference type="Proteomes" id="UP000801492"/>
    </source>
</evidence>
<proteinExistence type="predicted"/>
<dbReference type="EMBL" id="VTPC01005398">
    <property type="protein sequence ID" value="KAF2896074.1"/>
    <property type="molecule type" value="Genomic_DNA"/>
</dbReference>
<comment type="caution">
    <text evidence="1">The sequence shown here is derived from an EMBL/GenBank/DDBJ whole genome shotgun (WGS) entry which is preliminary data.</text>
</comment>
<reference evidence="1" key="1">
    <citation type="submission" date="2019-08" db="EMBL/GenBank/DDBJ databases">
        <title>The genome of the North American firefly Photinus pyralis.</title>
        <authorList>
            <consortium name="Photinus pyralis genome working group"/>
            <person name="Fallon T.R."/>
            <person name="Sander Lower S.E."/>
            <person name="Weng J.-K."/>
        </authorList>
    </citation>
    <scope>NUCLEOTIDE SEQUENCE</scope>
    <source>
        <strain evidence="1">TRF0915ILg1</strain>
        <tissue evidence="1">Whole body</tissue>
    </source>
</reference>
<accession>A0A8K0D126</accession>
<evidence type="ECO:0000313" key="1">
    <source>
        <dbReference type="EMBL" id="KAF2896074.1"/>
    </source>
</evidence>
<organism evidence="1 2">
    <name type="scientific">Ignelater luminosus</name>
    <name type="common">Cucubano</name>
    <name type="synonym">Pyrophorus luminosus</name>
    <dbReference type="NCBI Taxonomy" id="2038154"/>
    <lineage>
        <taxon>Eukaryota</taxon>
        <taxon>Metazoa</taxon>
        <taxon>Ecdysozoa</taxon>
        <taxon>Arthropoda</taxon>
        <taxon>Hexapoda</taxon>
        <taxon>Insecta</taxon>
        <taxon>Pterygota</taxon>
        <taxon>Neoptera</taxon>
        <taxon>Endopterygota</taxon>
        <taxon>Coleoptera</taxon>
        <taxon>Polyphaga</taxon>
        <taxon>Elateriformia</taxon>
        <taxon>Elateroidea</taxon>
        <taxon>Elateridae</taxon>
        <taxon>Agrypninae</taxon>
        <taxon>Pyrophorini</taxon>
        <taxon>Ignelater</taxon>
    </lineage>
</organism>